<feature type="compositionally biased region" description="Basic and acidic residues" evidence="1">
    <location>
        <begin position="84"/>
        <end position="93"/>
    </location>
</feature>
<dbReference type="Proteomes" id="UP001151760">
    <property type="component" value="Unassembled WGS sequence"/>
</dbReference>
<reference evidence="3" key="1">
    <citation type="journal article" date="2022" name="Int. J. Mol. Sci.">
        <title>Draft Genome of Tanacetum Coccineum: Genomic Comparison of Closely Related Tanacetum-Family Plants.</title>
        <authorList>
            <person name="Yamashiro T."/>
            <person name="Shiraishi A."/>
            <person name="Nakayama K."/>
            <person name="Satake H."/>
        </authorList>
    </citation>
    <scope>NUCLEOTIDE SEQUENCE</scope>
</reference>
<evidence type="ECO:0000259" key="2">
    <source>
        <dbReference type="Pfam" id="PF03732"/>
    </source>
</evidence>
<name>A0ABQ4WDQ8_9ASTR</name>
<keyword evidence="3" id="KW-0808">Transferase</keyword>
<evidence type="ECO:0000313" key="4">
    <source>
        <dbReference type="Proteomes" id="UP001151760"/>
    </source>
</evidence>
<feature type="compositionally biased region" description="Basic and acidic residues" evidence="1">
    <location>
        <begin position="189"/>
        <end position="200"/>
    </location>
</feature>
<feature type="region of interest" description="Disordered" evidence="1">
    <location>
        <begin position="461"/>
        <end position="482"/>
    </location>
</feature>
<feature type="compositionally biased region" description="Basic and acidic residues" evidence="1">
    <location>
        <begin position="472"/>
        <end position="482"/>
    </location>
</feature>
<evidence type="ECO:0000256" key="1">
    <source>
        <dbReference type="SAM" id="MobiDB-lite"/>
    </source>
</evidence>
<keyword evidence="3" id="KW-0548">Nucleotidyltransferase</keyword>
<feature type="region of interest" description="Disordered" evidence="1">
    <location>
        <begin position="1"/>
        <end position="38"/>
    </location>
</feature>
<feature type="compositionally biased region" description="Basic residues" evidence="1">
    <location>
        <begin position="201"/>
        <end position="210"/>
    </location>
</feature>
<dbReference type="Pfam" id="PF03732">
    <property type="entry name" value="Retrotrans_gag"/>
    <property type="match status" value="1"/>
</dbReference>
<feature type="compositionally biased region" description="Basic and acidic residues" evidence="1">
    <location>
        <begin position="148"/>
        <end position="175"/>
    </location>
</feature>
<dbReference type="GO" id="GO:0003964">
    <property type="term" value="F:RNA-directed DNA polymerase activity"/>
    <property type="evidence" value="ECO:0007669"/>
    <property type="project" value="UniProtKB-KW"/>
</dbReference>
<sequence>MSTHEQHTPTVSTSAVRNTRGRSGPQRLEEPTPDDVLRELCDKKYHQLLPLISEKMQKEKEQQDKLNAVKARLLYGNETGKNQRNHEESHYSESKTPTARTEPKRRHENRRSRSPTPVASVFKRLKQNRPPSPRPRPRKECGVFNRLGGKERSASARSDGRHQSSHEKEIEVQPREHHHRGTSSWETGRYSESEDSEGGHWKSKSRRHRSNTHEDDLSQPWTCEERNPFTPRIRHFNFPRTRMPSHVKTYDGSGDPEDHLKLFQAAAKTERWAMPTWCHMFNSTLTGNARVWFDKLPRESIDSYEDLRTAFRENYLQQTKHIKDPVEIHHIKQRDEESTEDFMERYKAEILDVEGAPECMKISGFMHGITHPELIKRLYEKILRSMDEMYRVTTSFLQGEVAAFSHSRKKAPAPWKQPEGGNKPNFIKGFKNKQRSDRKPDRFSLLTKTPKEIFALEKGKFKAPPPMHGRMHAAEETDRRDDQVRQIVAIHQRIKAERQAKGTKAGITPKRSPSHLMISTMGEGSKAKGHPEFLSGDNNLFFVFRRGRRNGRTNDHQS</sequence>
<feature type="compositionally biased region" description="Basic residues" evidence="1">
    <location>
        <begin position="103"/>
        <end position="113"/>
    </location>
</feature>
<keyword evidence="4" id="KW-1185">Reference proteome</keyword>
<feature type="region of interest" description="Disordered" evidence="1">
    <location>
        <begin position="409"/>
        <end position="441"/>
    </location>
</feature>
<gene>
    <name evidence="3" type="ORF">Tco_0624354</name>
</gene>
<organism evidence="3 4">
    <name type="scientific">Tanacetum coccineum</name>
    <dbReference type="NCBI Taxonomy" id="301880"/>
    <lineage>
        <taxon>Eukaryota</taxon>
        <taxon>Viridiplantae</taxon>
        <taxon>Streptophyta</taxon>
        <taxon>Embryophyta</taxon>
        <taxon>Tracheophyta</taxon>
        <taxon>Spermatophyta</taxon>
        <taxon>Magnoliopsida</taxon>
        <taxon>eudicotyledons</taxon>
        <taxon>Gunneridae</taxon>
        <taxon>Pentapetalae</taxon>
        <taxon>asterids</taxon>
        <taxon>campanulids</taxon>
        <taxon>Asterales</taxon>
        <taxon>Asteraceae</taxon>
        <taxon>Asteroideae</taxon>
        <taxon>Anthemideae</taxon>
        <taxon>Anthemidinae</taxon>
        <taxon>Tanacetum</taxon>
    </lineage>
</organism>
<dbReference type="PANTHER" id="PTHR33223">
    <property type="entry name" value="CCHC-TYPE DOMAIN-CONTAINING PROTEIN"/>
    <property type="match status" value="1"/>
</dbReference>
<feature type="compositionally biased region" description="Polar residues" evidence="1">
    <location>
        <begin position="8"/>
        <end position="17"/>
    </location>
</feature>
<dbReference type="InterPro" id="IPR005162">
    <property type="entry name" value="Retrotrans_gag_dom"/>
</dbReference>
<reference evidence="3" key="2">
    <citation type="submission" date="2022-01" db="EMBL/GenBank/DDBJ databases">
        <authorList>
            <person name="Yamashiro T."/>
            <person name="Shiraishi A."/>
            <person name="Satake H."/>
            <person name="Nakayama K."/>
        </authorList>
    </citation>
    <scope>NUCLEOTIDE SEQUENCE</scope>
</reference>
<feature type="region of interest" description="Disordered" evidence="1">
    <location>
        <begin position="496"/>
        <end position="515"/>
    </location>
</feature>
<feature type="region of interest" description="Disordered" evidence="1">
    <location>
        <begin position="56"/>
        <end position="224"/>
    </location>
</feature>
<evidence type="ECO:0000313" key="3">
    <source>
        <dbReference type="EMBL" id="GJS50992.1"/>
    </source>
</evidence>
<comment type="caution">
    <text evidence="3">The sequence shown here is derived from an EMBL/GenBank/DDBJ whole genome shotgun (WGS) entry which is preliminary data.</text>
</comment>
<proteinExistence type="predicted"/>
<accession>A0ABQ4WDQ8</accession>
<dbReference type="EMBL" id="BQNB010008554">
    <property type="protein sequence ID" value="GJS50992.1"/>
    <property type="molecule type" value="Genomic_DNA"/>
</dbReference>
<feature type="compositionally biased region" description="Basic and acidic residues" evidence="1">
    <location>
        <begin position="27"/>
        <end position="38"/>
    </location>
</feature>
<feature type="domain" description="Retrotransposon gag" evidence="2">
    <location>
        <begin position="280"/>
        <end position="370"/>
    </location>
</feature>
<protein>
    <submittedName>
        <fullName evidence="3">Reverse transcriptase domain-containing protein</fullName>
    </submittedName>
</protein>
<keyword evidence="3" id="KW-0695">RNA-directed DNA polymerase</keyword>
<dbReference type="PANTHER" id="PTHR33223:SF11">
    <property type="entry name" value="ELEMENT PROTEIN, PUTATIVE-RELATED"/>
    <property type="match status" value="1"/>
</dbReference>